<dbReference type="EMBL" id="CP047423">
    <property type="protein sequence ID" value="QPD02452.1"/>
    <property type="molecule type" value="Genomic_DNA"/>
</dbReference>
<dbReference type="Pfam" id="PF11154">
    <property type="entry name" value="DUF2934"/>
    <property type="match status" value="1"/>
</dbReference>
<evidence type="ECO:0000313" key="3">
    <source>
        <dbReference type="Proteomes" id="UP000593737"/>
    </source>
</evidence>
<evidence type="ECO:0000313" key="2">
    <source>
        <dbReference type="EMBL" id="QPD02452.1"/>
    </source>
</evidence>
<dbReference type="KEGG" id="nkf:Nkreftii_000226"/>
<dbReference type="Proteomes" id="UP000593737">
    <property type="component" value="Chromosome"/>
</dbReference>
<protein>
    <recommendedName>
        <fullName evidence="4">DUF2934 domain-containing protein</fullName>
    </recommendedName>
</protein>
<proteinExistence type="predicted"/>
<gene>
    <name evidence="2" type="ORF">Nkreftii_000226</name>
</gene>
<sequence length="82" mass="9418">MQSQAVKEPRRRKSSESLQSREPAMPLKEPVHSQPVSSQDDVQARITNRAYELYVERGYRQGCALDDWLEAQREVLGLECNA</sequence>
<evidence type="ECO:0008006" key="4">
    <source>
        <dbReference type="Google" id="ProtNLM"/>
    </source>
</evidence>
<accession>A0A7S8FAZ8</accession>
<organism evidence="2 3">
    <name type="scientific">Candidatus Nitrospira kreftii</name>
    <dbReference type="NCBI Taxonomy" id="2652173"/>
    <lineage>
        <taxon>Bacteria</taxon>
        <taxon>Pseudomonadati</taxon>
        <taxon>Nitrospirota</taxon>
        <taxon>Nitrospiria</taxon>
        <taxon>Nitrospirales</taxon>
        <taxon>Nitrospiraceae</taxon>
        <taxon>Nitrospira</taxon>
    </lineage>
</organism>
<name>A0A7S8FAZ8_9BACT</name>
<feature type="region of interest" description="Disordered" evidence="1">
    <location>
        <begin position="1"/>
        <end position="43"/>
    </location>
</feature>
<evidence type="ECO:0000256" key="1">
    <source>
        <dbReference type="SAM" id="MobiDB-lite"/>
    </source>
</evidence>
<reference evidence="2 3" key="1">
    <citation type="journal article" date="2020" name="ISME J.">
        <title>Enrichment and physiological characterization of a novel comammox Nitrospira indicates ammonium inhibition of complete nitrification.</title>
        <authorList>
            <person name="Sakoula D."/>
            <person name="Koch H."/>
            <person name="Frank J."/>
            <person name="Jetten M.S.M."/>
            <person name="van Kessel M.A.H.J."/>
            <person name="Lucker S."/>
        </authorList>
    </citation>
    <scope>NUCLEOTIDE SEQUENCE [LARGE SCALE GENOMIC DNA]</scope>
    <source>
        <strain evidence="2">Comreactor17</strain>
    </source>
</reference>
<dbReference type="AlphaFoldDB" id="A0A7S8FAZ8"/>
<dbReference type="InterPro" id="IPR021327">
    <property type="entry name" value="DUF2934"/>
</dbReference>